<dbReference type="InterPro" id="IPR036890">
    <property type="entry name" value="HATPase_C_sf"/>
</dbReference>
<dbReference type="GO" id="GO:0004673">
    <property type="term" value="F:protein histidine kinase activity"/>
    <property type="evidence" value="ECO:0007669"/>
    <property type="project" value="UniProtKB-EC"/>
</dbReference>
<name>A0ABN7YPR5_9BURK</name>
<feature type="domain" description="Histidine kinase" evidence="11">
    <location>
        <begin position="214"/>
        <end position="412"/>
    </location>
</feature>
<evidence type="ECO:0000256" key="8">
    <source>
        <dbReference type="ARBA" id="ARBA00022989"/>
    </source>
</evidence>
<evidence type="ECO:0000313" key="13">
    <source>
        <dbReference type="Proteomes" id="UP000721236"/>
    </source>
</evidence>
<dbReference type="Gene3D" id="3.30.565.10">
    <property type="entry name" value="Histidine kinase-like ATPase, C-terminal domain"/>
    <property type="match status" value="1"/>
</dbReference>
<keyword evidence="6 10" id="KW-0812">Transmembrane</keyword>
<dbReference type="Gene3D" id="1.10.287.130">
    <property type="match status" value="1"/>
</dbReference>
<dbReference type="InterPro" id="IPR036097">
    <property type="entry name" value="HisK_dim/P_sf"/>
</dbReference>
<comment type="catalytic activity">
    <reaction evidence="1">
        <text>ATP + protein L-histidine = ADP + protein N-phospho-L-histidine.</text>
        <dbReference type="EC" id="2.7.13.3"/>
    </reaction>
</comment>
<dbReference type="PANTHER" id="PTHR45436:SF16">
    <property type="entry name" value="HISTIDINE KINASE"/>
    <property type="match status" value="1"/>
</dbReference>
<dbReference type="SUPFAM" id="SSF47384">
    <property type="entry name" value="Homodimeric domain of signal transducing histidine kinase"/>
    <property type="match status" value="1"/>
</dbReference>
<evidence type="ECO:0000256" key="2">
    <source>
        <dbReference type="ARBA" id="ARBA00004370"/>
    </source>
</evidence>
<gene>
    <name evidence="12" type="primary">rcsC_9</name>
    <name evidence="12" type="ORF">LMG21510_02879</name>
</gene>
<accession>A0ABN7YPR5</accession>
<keyword evidence="4" id="KW-0597">Phosphoprotein</keyword>
<evidence type="ECO:0000256" key="5">
    <source>
        <dbReference type="ARBA" id="ARBA00022679"/>
    </source>
</evidence>
<keyword evidence="9 10" id="KW-0472">Membrane</keyword>
<dbReference type="SMART" id="SM00387">
    <property type="entry name" value="HATPase_c"/>
    <property type="match status" value="1"/>
</dbReference>
<organism evidence="12 13">
    <name type="scientific">Cupriavidus respiraculi</name>
    <dbReference type="NCBI Taxonomy" id="195930"/>
    <lineage>
        <taxon>Bacteria</taxon>
        <taxon>Pseudomonadati</taxon>
        <taxon>Pseudomonadota</taxon>
        <taxon>Betaproteobacteria</taxon>
        <taxon>Burkholderiales</taxon>
        <taxon>Burkholderiaceae</taxon>
        <taxon>Cupriavidus</taxon>
    </lineage>
</organism>
<dbReference type="PANTHER" id="PTHR45436">
    <property type="entry name" value="SENSOR HISTIDINE KINASE YKOH"/>
    <property type="match status" value="1"/>
</dbReference>
<evidence type="ECO:0000256" key="10">
    <source>
        <dbReference type="SAM" id="Phobius"/>
    </source>
</evidence>
<proteinExistence type="predicted"/>
<dbReference type="InterPro" id="IPR050428">
    <property type="entry name" value="TCS_sensor_his_kinase"/>
</dbReference>
<dbReference type="SMART" id="SM00388">
    <property type="entry name" value="HisKA"/>
    <property type="match status" value="1"/>
</dbReference>
<dbReference type="EC" id="2.7.13.3" evidence="3"/>
<dbReference type="Pfam" id="PF00512">
    <property type="entry name" value="HisKA"/>
    <property type="match status" value="1"/>
</dbReference>
<reference evidence="12 13" key="1">
    <citation type="submission" date="2021-08" db="EMBL/GenBank/DDBJ databases">
        <authorList>
            <person name="Peeters C."/>
        </authorList>
    </citation>
    <scope>NUCLEOTIDE SEQUENCE [LARGE SCALE GENOMIC DNA]</scope>
    <source>
        <strain evidence="12 13">LMG 21510</strain>
    </source>
</reference>
<keyword evidence="8 10" id="KW-1133">Transmembrane helix</keyword>
<dbReference type="RefSeq" id="WP_222202533.1">
    <property type="nucleotide sequence ID" value="NZ_CAJZAH010000002.1"/>
</dbReference>
<comment type="subcellular location">
    <subcellularLocation>
        <location evidence="2">Membrane</location>
    </subcellularLocation>
</comment>
<evidence type="ECO:0000256" key="7">
    <source>
        <dbReference type="ARBA" id="ARBA00022777"/>
    </source>
</evidence>
<keyword evidence="5 12" id="KW-0808">Transferase</keyword>
<keyword evidence="13" id="KW-1185">Reference proteome</keyword>
<dbReference type="InterPro" id="IPR003661">
    <property type="entry name" value="HisK_dim/P_dom"/>
</dbReference>
<feature type="transmembrane region" description="Helical" evidence="10">
    <location>
        <begin position="12"/>
        <end position="35"/>
    </location>
</feature>
<dbReference type="PROSITE" id="PS50109">
    <property type="entry name" value="HIS_KIN"/>
    <property type="match status" value="1"/>
</dbReference>
<evidence type="ECO:0000259" key="11">
    <source>
        <dbReference type="PROSITE" id="PS50109"/>
    </source>
</evidence>
<dbReference type="PRINTS" id="PR00344">
    <property type="entry name" value="BCTRLSENSOR"/>
</dbReference>
<keyword evidence="7 12" id="KW-0418">Kinase</keyword>
<dbReference type="Proteomes" id="UP000721236">
    <property type="component" value="Unassembled WGS sequence"/>
</dbReference>
<comment type="caution">
    <text evidence="12">The sequence shown here is derived from an EMBL/GenBank/DDBJ whole genome shotgun (WGS) entry which is preliminary data.</text>
</comment>
<evidence type="ECO:0000256" key="9">
    <source>
        <dbReference type="ARBA" id="ARBA00023136"/>
    </source>
</evidence>
<dbReference type="SUPFAM" id="SSF55874">
    <property type="entry name" value="ATPase domain of HSP90 chaperone/DNA topoisomerase II/histidine kinase"/>
    <property type="match status" value="1"/>
</dbReference>
<sequence>MRESARRSLRARLVWAFFLLTTFVLVVLIAALFAIGEAQEADLIDEVIDSALDSVIVQGMSSPRGVLGENLTVYRAPIGAIPAGMPAPVAALPAGLHEWVTGGTEYHIGIREHDGERFYLFYDETGYARRMAWLYWSLGIGGVLLSLLSLTLGYRIARSLLRQFEHLTAGLAQGEGPLSRPDQDREVALLARALDDYRARNAALIAREREFTANVSHELRTPLTRIRTSAELLAEGVQDDGSRAQRIVLAVDELERRLKGLLFLARGDATPPLRTVDLRPFVDGLLEPYRESCEARGIALDNCIPAQAAVDVAPDLLALLLDNLVRNAVQYTERGSIVTRFDDGWLSVRDTGIGIAQDQQQRVFERHFRAGNTGDGSGLGLAIVREVAARCGWRCEIDSHPGKGTEVRVRIR</sequence>
<feature type="transmembrane region" description="Helical" evidence="10">
    <location>
        <begin position="133"/>
        <end position="154"/>
    </location>
</feature>
<dbReference type="EMBL" id="CAJZAH010000002">
    <property type="protein sequence ID" value="CAG9175474.1"/>
    <property type="molecule type" value="Genomic_DNA"/>
</dbReference>
<evidence type="ECO:0000256" key="4">
    <source>
        <dbReference type="ARBA" id="ARBA00022553"/>
    </source>
</evidence>
<dbReference type="CDD" id="cd00082">
    <property type="entry name" value="HisKA"/>
    <property type="match status" value="1"/>
</dbReference>
<evidence type="ECO:0000256" key="1">
    <source>
        <dbReference type="ARBA" id="ARBA00000085"/>
    </source>
</evidence>
<dbReference type="Pfam" id="PF02518">
    <property type="entry name" value="HATPase_c"/>
    <property type="match status" value="1"/>
</dbReference>
<evidence type="ECO:0000313" key="12">
    <source>
        <dbReference type="EMBL" id="CAG9175474.1"/>
    </source>
</evidence>
<evidence type="ECO:0000256" key="6">
    <source>
        <dbReference type="ARBA" id="ARBA00022692"/>
    </source>
</evidence>
<protein>
    <recommendedName>
        <fullName evidence="3">histidine kinase</fullName>
        <ecNumber evidence="3">2.7.13.3</ecNumber>
    </recommendedName>
</protein>
<dbReference type="InterPro" id="IPR005467">
    <property type="entry name" value="His_kinase_dom"/>
</dbReference>
<dbReference type="InterPro" id="IPR004358">
    <property type="entry name" value="Sig_transdc_His_kin-like_C"/>
</dbReference>
<evidence type="ECO:0000256" key="3">
    <source>
        <dbReference type="ARBA" id="ARBA00012438"/>
    </source>
</evidence>
<dbReference type="InterPro" id="IPR003594">
    <property type="entry name" value="HATPase_dom"/>
</dbReference>